<feature type="topological domain" description="Cytoplasmic" evidence="7">
    <location>
        <begin position="31"/>
        <end position="267"/>
    </location>
</feature>
<evidence type="ECO:0000256" key="5">
    <source>
        <dbReference type="ARBA" id="ARBA00023136"/>
    </source>
</evidence>
<dbReference type="SMART" id="SM00271">
    <property type="entry name" value="DnaJ"/>
    <property type="match status" value="1"/>
</dbReference>
<dbReference type="PANTHER" id="PTHR24074">
    <property type="entry name" value="CO-CHAPERONE PROTEIN DJLA"/>
    <property type="match status" value="1"/>
</dbReference>
<dbReference type="Gene3D" id="1.10.3680.10">
    <property type="entry name" value="TerB-like"/>
    <property type="match status" value="1"/>
</dbReference>
<organism evidence="9 10">
    <name type="scientific">Methylomonas denitrificans</name>
    <dbReference type="NCBI Taxonomy" id="1538553"/>
    <lineage>
        <taxon>Bacteria</taxon>
        <taxon>Pseudomonadati</taxon>
        <taxon>Pseudomonadota</taxon>
        <taxon>Gammaproteobacteria</taxon>
        <taxon>Methylococcales</taxon>
        <taxon>Methylococcaceae</taxon>
        <taxon>Methylomonas</taxon>
    </lineage>
</organism>
<dbReference type="SUPFAM" id="SSF46565">
    <property type="entry name" value="Chaperone J-domain"/>
    <property type="match status" value="1"/>
</dbReference>
<dbReference type="STRING" id="1538553.JT25_007150"/>
<comment type="subcellular location">
    <subcellularLocation>
        <location evidence="7">Cell inner membrane</location>
        <topology evidence="7">Single-pass type III membrane protein</topology>
    </subcellularLocation>
</comment>
<dbReference type="InterPro" id="IPR001623">
    <property type="entry name" value="DnaJ_domain"/>
</dbReference>
<dbReference type="InterPro" id="IPR023749">
    <property type="entry name" value="DjlA"/>
</dbReference>
<dbReference type="PROSITE" id="PS50076">
    <property type="entry name" value="DNAJ_2"/>
    <property type="match status" value="1"/>
</dbReference>
<dbReference type="OrthoDB" id="9782583at2"/>
<dbReference type="InterPro" id="IPR036869">
    <property type="entry name" value="J_dom_sf"/>
</dbReference>
<dbReference type="CDD" id="cd07316">
    <property type="entry name" value="terB_like_DjlA"/>
    <property type="match status" value="1"/>
</dbReference>
<keyword evidence="6 7" id="KW-0143">Chaperone</keyword>
<dbReference type="InterPro" id="IPR029024">
    <property type="entry name" value="TerB-like"/>
</dbReference>
<gene>
    <name evidence="7" type="primary">djlA</name>
    <name evidence="9" type="ORF">JT25_007150</name>
</gene>
<dbReference type="SUPFAM" id="SSF158682">
    <property type="entry name" value="TerB-like"/>
    <property type="match status" value="1"/>
</dbReference>
<evidence type="ECO:0000259" key="8">
    <source>
        <dbReference type="PROSITE" id="PS50076"/>
    </source>
</evidence>
<dbReference type="AlphaFoldDB" id="A0A126T2G3"/>
<dbReference type="GO" id="GO:0051087">
    <property type="term" value="F:protein-folding chaperone binding"/>
    <property type="evidence" value="ECO:0007669"/>
    <property type="project" value="InterPro"/>
</dbReference>
<evidence type="ECO:0000256" key="7">
    <source>
        <dbReference type="HAMAP-Rule" id="MF_01153"/>
    </source>
</evidence>
<comment type="domain">
    <text evidence="7">The transmembrane domain is a dimerization domain.</text>
</comment>
<dbReference type="Gene3D" id="1.10.287.110">
    <property type="entry name" value="DnaJ domain"/>
    <property type="match status" value="1"/>
</dbReference>
<dbReference type="CDD" id="cd06257">
    <property type="entry name" value="DnaJ"/>
    <property type="match status" value="1"/>
</dbReference>
<dbReference type="PRINTS" id="PR00625">
    <property type="entry name" value="JDOMAIN"/>
</dbReference>
<name>A0A126T2G3_9GAMM</name>
<keyword evidence="10" id="KW-1185">Reference proteome</keyword>
<dbReference type="Proteomes" id="UP000030512">
    <property type="component" value="Chromosome"/>
</dbReference>
<evidence type="ECO:0000256" key="2">
    <source>
        <dbReference type="ARBA" id="ARBA00022519"/>
    </source>
</evidence>
<keyword evidence="2 7" id="KW-0997">Cell inner membrane</keyword>
<evidence type="ECO:0000256" key="1">
    <source>
        <dbReference type="ARBA" id="ARBA00022475"/>
    </source>
</evidence>
<dbReference type="HAMAP" id="MF_01153">
    <property type="entry name" value="DjlA"/>
    <property type="match status" value="1"/>
</dbReference>
<comment type="function">
    <text evidence="7">Regulatory DnaK co-chaperone. Direct interaction between DnaK and DjlA is needed for the induction of the wcaABCDE operon, involved in the synthesis of a colanic acid polysaccharide capsule, possibly through activation of the RcsB/RcsC phosphotransfer signaling pathway. The colanic acid capsule may help the bacterium survive conditions outside the host.</text>
</comment>
<sequence>MSWLGKLVGGAFGFMLGGPLGAIFGASVGHQFDTGMGGMAGESFNPGDQQRVQMAFFTATFAVMGHVAKADGRVSNEEIGLAKRVMDNMELSPELREAAIQLFQQGKQADFPLTDVLRQFRVECHRRTNLVRMFVEIQIQAAFADGVYDAKEEKLLLDICAQLGVSRFEYQVIKGQVQAQHRFQQSGEQFHTARAGLSKLEDAYAVLGVPATADDADVKKAYRRLMSQHHPDKLVAKGLPEEMMQMAKQKTQQIRKAYETIREARGF</sequence>
<reference evidence="9 10" key="1">
    <citation type="journal article" date="2015" name="Environ. Microbiol.">
        <title>Methane oxidation coupled to nitrate reduction under hypoxia by the Gammaproteobacterium Methylomonas denitrificans, sp. nov. type strain FJG1.</title>
        <authorList>
            <person name="Kits K.D."/>
            <person name="Klotz M.G."/>
            <person name="Stein L.Y."/>
        </authorList>
    </citation>
    <scope>NUCLEOTIDE SEQUENCE [LARGE SCALE GENOMIC DNA]</scope>
    <source>
        <strain evidence="9 10">FJG1</strain>
    </source>
</reference>
<feature type="topological domain" description="Periplasmic" evidence="7">
    <location>
        <begin position="1"/>
        <end position="6"/>
    </location>
</feature>
<keyword evidence="3 7" id="KW-0812">Transmembrane</keyword>
<comment type="subunit">
    <text evidence="7">Homodimer.</text>
</comment>
<evidence type="ECO:0000313" key="9">
    <source>
        <dbReference type="EMBL" id="AMK76270.1"/>
    </source>
</evidence>
<dbReference type="InterPro" id="IPR050817">
    <property type="entry name" value="DjlA_DnaK_co-chaperone"/>
</dbReference>
<feature type="domain" description="J" evidence="8">
    <location>
        <begin position="202"/>
        <end position="266"/>
    </location>
</feature>
<dbReference type="KEGG" id="mdn:JT25_007150"/>
<dbReference type="InterPro" id="IPR007791">
    <property type="entry name" value="DjlA_N"/>
</dbReference>
<keyword evidence="4 7" id="KW-1133">Transmembrane helix</keyword>
<dbReference type="Pfam" id="PF05099">
    <property type="entry name" value="TerB"/>
    <property type="match status" value="1"/>
</dbReference>
<accession>A0A126T2G3</accession>
<proteinExistence type="inferred from homology"/>
<dbReference type="Pfam" id="PF00226">
    <property type="entry name" value="DnaJ"/>
    <property type="match status" value="1"/>
</dbReference>
<keyword evidence="1 7" id="KW-1003">Cell membrane</keyword>
<dbReference type="EMBL" id="CP014476">
    <property type="protein sequence ID" value="AMK76270.1"/>
    <property type="molecule type" value="Genomic_DNA"/>
</dbReference>
<dbReference type="GO" id="GO:0005886">
    <property type="term" value="C:plasma membrane"/>
    <property type="evidence" value="ECO:0007669"/>
    <property type="project" value="UniProtKB-SubCell"/>
</dbReference>
<dbReference type="NCBIfam" id="NF006948">
    <property type="entry name" value="PRK09430.1"/>
    <property type="match status" value="1"/>
</dbReference>
<protein>
    <recommendedName>
        <fullName evidence="7">Co-chaperone protein DjlA</fullName>
    </recommendedName>
</protein>
<evidence type="ECO:0000256" key="6">
    <source>
        <dbReference type="ARBA" id="ARBA00023186"/>
    </source>
</evidence>
<dbReference type="RefSeq" id="WP_036272909.1">
    <property type="nucleotide sequence ID" value="NZ_CP014476.1"/>
</dbReference>
<dbReference type="FunFam" id="1.10.287.110:FF:000011">
    <property type="entry name" value="Co-chaperone protein DjlA"/>
    <property type="match status" value="1"/>
</dbReference>
<evidence type="ECO:0000256" key="4">
    <source>
        <dbReference type="ARBA" id="ARBA00022989"/>
    </source>
</evidence>
<keyword evidence="5 7" id="KW-0472">Membrane</keyword>
<evidence type="ECO:0000256" key="3">
    <source>
        <dbReference type="ARBA" id="ARBA00022692"/>
    </source>
</evidence>
<evidence type="ECO:0000313" key="10">
    <source>
        <dbReference type="Proteomes" id="UP000030512"/>
    </source>
</evidence>